<keyword evidence="3" id="KW-0597">Phosphoprotein</keyword>
<evidence type="ECO:0000256" key="8">
    <source>
        <dbReference type="SAM" id="MobiDB-lite"/>
    </source>
</evidence>
<evidence type="ECO:0000256" key="7">
    <source>
        <dbReference type="RuleBase" id="RU000686"/>
    </source>
</evidence>
<accession>A0ABR0YKJ0</accession>
<feature type="compositionally biased region" description="Low complexity" evidence="8">
    <location>
        <begin position="650"/>
        <end position="663"/>
    </location>
</feature>
<feature type="region of interest" description="Disordered" evidence="8">
    <location>
        <begin position="402"/>
        <end position="428"/>
    </location>
</feature>
<feature type="compositionally biased region" description="Polar residues" evidence="8">
    <location>
        <begin position="575"/>
        <end position="586"/>
    </location>
</feature>
<feature type="compositionally biased region" description="Polar residues" evidence="8">
    <location>
        <begin position="884"/>
        <end position="910"/>
    </location>
</feature>
<evidence type="ECO:0000256" key="1">
    <source>
        <dbReference type="ARBA" id="ARBA00004245"/>
    </source>
</evidence>
<feature type="region of interest" description="Disordered" evidence="8">
    <location>
        <begin position="1"/>
        <end position="47"/>
    </location>
</feature>
<evidence type="ECO:0000256" key="2">
    <source>
        <dbReference type="ARBA" id="ARBA00022490"/>
    </source>
</evidence>
<keyword evidence="2 7" id="KW-0963">Cytoplasm</keyword>
<dbReference type="Pfam" id="PF00418">
    <property type="entry name" value="Tubulin-binding"/>
    <property type="match status" value="4"/>
</dbReference>
<keyword evidence="4 7" id="KW-0493">Microtubule</keyword>
<dbReference type="Proteomes" id="UP001369086">
    <property type="component" value="Unassembled WGS sequence"/>
</dbReference>
<feature type="compositionally biased region" description="Basic and acidic residues" evidence="8">
    <location>
        <begin position="664"/>
        <end position="684"/>
    </location>
</feature>
<feature type="compositionally biased region" description="Basic and acidic residues" evidence="8">
    <location>
        <begin position="413"/>
        <end position="428"/>
    </location>
</feature>
<keyword evidence="10" id="KW-1185">Reference proteome</keyword>
<feature type="compositionally biased region" description="Low complexity" evidence="8">
    <location>
        <begin position="686"/>
        <end position="701"/>
    </location>
</feature>
<feature type="region of interest" description="Disordered" evidence="8">
    <location>
        <begin position="325"/>
        <end position="375"/>
    </location>
</feature>
<name>A0ABR0YKJ0_HUSHU</name>
<keyword evidence="5" id="KW-0677">Repeat</keyword>
<dbReference type="EMBL" id="JAHFZB010000028">
    <property type="protein sequence ID" value="KAK6473103.1"/>
    <property type="molecule type" value="Genomic_DNA"/>
</dbReference>
<feature type="compositionally biased region" description="Low complexity" evidence="8">
    <location>
        <begin position="587"/>
        <end position="609"/>
    </location>
</feature>
<keyword evidence="6 7" id="KW-0206">Cytoskeleton</keyword>
<evidence type="ECO:0000256" key="3">
    <source>
        <dbReference type="ARBA" id="ARBA00022553"/>
    </source>
</evidence>
<dbReference type="PROSITE" id="PS51491">
    <property type="entry name" value="TAU_MAP_2"/>
    <property type="match status" value="4"/>
</dbReference>
<feature type="compositionally biased region" description="Basic and acidic residues" evidence="8">
    <location>
        <begin position="329"/>
        <end position="366"/>
    </location>
</feature>
<feature type="compositionally biased region" description="Polar residues" evidence="8">
    <location>
        <begin position="262"/>
        <end position="271"/>
    </location>
</feature>
<dbReference type="InterPro" id="IPR027324">
    <property type="entry name" value="MAP2/MAP4/Tau"/>
</dbReference>
<evidence type="ECO:0000256" key="4">
    <source>
        <dbReference type="ARBA" id="ARBA00022701"/>
    </source>
</evidence>
<feature type="compositionally biased region" description="Low complexity" evidence="8">
    <location>
        <begin position="625"/>
        <end position="642"/>
    </location>
</feature>
<dbReference type="PANTHER" id="PTHR11501">
    <property type="entry name" value="MICROTUBULE-ASSOCIATED PROTEIN"/>
    <property type="match status" value="1"/>
</dbReference>
<feature type="region of interest" description="Disordered" evidence="8">
    <location>
        <begin position="252"/>
        <end position="302"/>
    </location>
</feature>
<evidence type="ECO:0000256" key="5">
    <source>
        <dbReference type="ARBA" id="ARBA00022737"/>
    </source>
</evidence>
<comment type="subcellular location">
    <subcellularLocation>
        <location evidence="1 7">Cytoplasm</location>
        <location evidence="1 7">Cytoskeleton</location>
    </subcellularLocation>
</comment>
<feature type="compositionally biased region" description="Acidic residues" evidence="8">
    <location>
        <begin position="85"/>
        <end position="94"/>
    </location>
</feature>
<dbReference type="PROSITE" id="PS00229">
    <property type="entry name" value="TAU_MAP_1"/>
    <property type="match status" value="3"/>
</dbReference>
<dbReference type="InterPro" id="IPR001084">
    <property type="entry name" value="MAP_tubulin-bd_rpt"/>
</dbReference>
<evidence type="ECO:0000313" key="9">
    <source>
        <dbReference type="EMBL" id="KAK6473103.1"/>
    </source>
</evidence>
<protein>
    <recommendedName>
        <fullName evidence="7">Microtubule-associated protein</fullName>
    </recommendedName>
</protein>
<evidence type="ECO:0000313" key="10">
    <source>
        <dbReference type="Proteomes" id="UP001369086"/>
    </source>
</evidence>
<feature type="compositionally biased region" description="Basic and acidic residues" evidence="8">
    <location>
        <begin position="288"/>
        <end position="301"/>
    </location>
</feature>
<feature type="region of interest" description="Disordered" evidence="8">
    <location>
        <begin position="874"/>
        <end position="910"/>
    </location>
</feature>
<comment type="caution">
    <text evidence="9">The sequence shown here is derived from an EMBL/GenBank/DDBJ whole genome shotgun (WGS) entry which is preliminary data.</text>
</comment>
<feature type="region of interest" description="Disordered" evidence="8">
    <location>
        <begin position="144"/>
        <end position="163"/>
    </location>
</feature>
<reference evidence="9 10" key="1">
    <citation type="submission" date="2021-05" db="EMBL/GenBank/DDBJ databases">
        <authorList>
            <person name="Zahm M."/>
            <person name="Klopp C."/>
            <person name="Cabau C."/>
            <person name="Kuhl H."/>
            <person name="Suciu R."/>
            <person name="Ciorpac M."/>
            <person name="Holostenco D."/>
            <person name="Gessner J."/>
            <person name="Wuertz S."/>
            <person name="Hohne C."/>
            <person name="Stock M."/>
            <person name="Gislard M."/>
            <person name="Lluch J."/>
            <person name="Milhes M."/>
            <person name="Lampietro C."/>
            <person name="Lopez Roques C."/>
            <person name="Donnadieu C."/>
            <person name="Du K."/>
            <person name="Schartl M."/>
            <person name="Guiguen Y."/>
        </authorList>
    </citation>
    <scope>NUCLEOTIDE SEQUENCE [LARGE SCALE GENOMIC DNA]</scope>
    <source>
        <strain evidence="9">Hh-F2</strain>
        <tissue evidence="9">Blood</tissue>
    </source>
</reference>
<feature type="region of interest" description="Disordered" evidence="8">
    <location>
        <begin position="498"/>
        <end position="742"/>
    </location>
</feature>
<dbReference type="PANTHER" id="PTHR11501:SF14">
    <property type="entry name" value="MICROTUBULE-ASSOCIATED PROTEIN TAU"/>
    <property type="match status" value="1"/>
</dbReference>
<feature type="region of interest" description="Disordered" evidence="8">
    <location>
        <begin position="66"/>
        <end position="115"/>
    </location>
</feature>
<sequence length="928" mass="98149">MAQQHQDFTMNAAAPESQSLQFNSGEPMAAAPAETVPEEVPGQVGYAPLQNAVPPRVEVKENGVPVATHLGSGEGQMKVESQEPGTEEGSEESGPEVCEAKSAPFSEGSFQDATTPLMEEGVTVEENPAESPEGTTVVPEAGMAAPKATPVADQEELPAGTQSLTESEMIKGQDYVEDEIGIQSANQAVPEQFVKTEALVSSFGNKEQLLMGSAAIGHEKYETELKETLNGTLKSVKRDQLPADVNLAVEEAHHAVQKPSVPDSNDQSLSPTGEEDNGFSLKLTPTEYKNEAGSHFSDQKSLEISTNIPDHSDLIKNKGLSFDYTESSHQVEDAHKDSAAEASAREDGPTKMPSEHESADSCHEDSIESEASPNAELDAKKELSCLVAATNFEQEGEVKNVEPCTFTNTNEETEPKSEKNEERKQEKDLCALETGYMESTDEALIAAVKAAQKTDSEAKSDLTLDASVEEKSIEALEQGENKESHLVTVAKECLDQHAGEDIQKDASASPKANTKFQKIQKREASPARKTGVPVLQRKASAKVEADKEQAVAADKKGKTPTPSSAKARATFTPKRPSSITTTPLKKTSSPALSTPASSSVTAKASSAGSKEVKVRGAEGRSGLKSPASRPPGGARAPASGSRIPAKTPTAVAPRGPSAASPASKVDDRKPGTGKPDRDSPRTPERSGYSSPSMPKSPSSRSHLPPGGATKEVKKVAVVRTPPKSPASIKNRTPVPLAPMPDLKNVKSKIGSIDNIKHQPGGGKVQILNKKMDLSNVQSKCGSKDNIKHLPAGGNVQIVHKKVDVSNVSSKCGSKDNIRHKPGGGNVEIKKEKLDFKVQSKIGSLDNIGHVPGGGQKRIETHKLSFRETAKARTDHGAEIVYKSPTASPDGSSRRLSNVSSTGSINMIDSPQLATLADEVSASLAKQGL</sequence>
<proteinExistence type="predicted"/>
<feature type="compositionally biased region" description="Low complexity" evidence="8">
    <location>
        <begin position="26"/>
        <end position="41"/>
    </location>
</feature>
<gene>
    <name evidence="9" type="ORF">HHUSO_G27780</name>
</gene>
<organism evidence="9 10">
    <name type="scientific">Huso huso</name>
    <name type="common">Beluga</name>
    <name type="synonym">Acipenser huso</name>
    <dbReference type="NCBI Taxonomy" id="61971"/>
    <lineage>
        <taxon>Eukaryota</taxon>
        <taxon>Metazoa</taxon>
        <taxon>Chordata</taxon>
        <taxon>Craniata</taxon>
        <taxon>Vertebrata</taxon>
        <taxon>Euteleostomi</taxon>
        <taxon>Actinopterygii</taxon>
        <taxon>Chondrostei</taxon>
        <taxon>Acipenseriformes</taxon>
        <taxon>Acipenseridae</taxon>
        <taxon>Huso</taxon>
    </lineage>
</organism>
<feature type="compositionally biased region" description="Basic and acidic residues" evidence="8">
    <location>
        <begin position="541"/>
        <end position="557"/>
    </location>
</feature>
<evidence type="ECO:0000256" key="6">
    <source>
        <dbReference type="ARBA" id="ARBA00023212"/>
    </source>
</evidence>